<evidence type="ECO:0008006" key="4">
    <source>
        <dbReference type="Google" id="ProtNLM"/>
    </source>
</evidence>
<protein>
    <recommendedName>
        <fullName evidence="4">Outer membrane protein beta-barrel domain-containing protein</fullName>
    </recommendedName>
</protein>
<evidence type="ECO:0000313" key="2">
    <source>
        <dbReference type="EMBL" id="RXK82830.1"/>
    </source>
</evidence>
<name>A0A4Q1D353_9BACT</name>
<keyword evidence="1" id="KW-0732">Signal</keyword>
<evidence type="ECO:0000313" key="3">
    <source>
        <dbReference type="Proteomes" id="UP000290545"/>
    </source>
</evidence>
<dbReference type="OrthoDB" id="1098580at2"/>
<reference evidence="2 3" key="1">
    <citation type="submission" date="2019-01" db="EMBL/GenBank/DDBJ databases">
        <title>Filimonas sp. strain TTM-71.</title>
        <authorList>
            <person name="Chen W.-M."/>
        </authorList>
    </citation>
    <scope>NUCLEOTIDE SEQUENCE [LARGE SCALE GENOMIC DNA]</scope>
    <source>
        <strain evidence="2 3">TTM-71</strain>
    </source>
</reference>
<feature type="signal peptide" evidence="1">
    <location>
        <begin position="1"/>
        <end position="19"/>
    </location>
</feature>
<dbReference type="AlphaFoldDB" id="A0A4Q1D353"/>
<dbReference type="EMBL" id="SDHZ01000002">
    <property type="protein sequence ID" value="RXK82830.1"/>
    <property type="molecule type" value="Genomic_DNA"/>
</dbReference>
<sequence length="204" mass="22615">MKKTLLVLGLLLGITQLQAQQGLPPTYESGSGSGEGFQTNNIFIGGSLSLGFGSNYFNIGGNPEIGYSFSEWIDAGLAFNINYTSNKWNYTGGGDIKQNTFNYGGGVFTRLYPIRNLFVQLQPEYNWSSTTYKTPGYADEKYTTSAPSLLAGIGYGQRIIGQSSYYIALLFDVNKDKNSPYRNYDGSFIPILRAGFNFYLHQNR</sequence>
<evidence type="ECO:0000256" key="1">
    <source>
        <dbReference type="SAM" id="SignalP"/>
    </source>
</evidence>
<dbReference type="RefSeq" id="WP_129003545.1">
    <property type="nucleotide sequence ID" value="NZ_SDHZ01000002.1"/>
</dbReference>
<proteinExistence type="predicted"/>
<keyword evidence="3" id="KW-1185">Reference proteome</keyword>
<accession>A0A4Q1D353</accession>
<feature type="chain" id="PRO_5020272865" description="Outer membrane protein beta-barrel domain-containing protein" evidence="1">
    <location>
        <begin position="20"/>
        <end position="204"/>
    </location>
</feature>
<comment type="caution">
    <text evidence="2">The sequence shown here is derived from an EMBL/GenBank/DDBJ whole genome shotgun (WGS) entry which is preliminary data.</text>
</comment>
<organism evidence="2 3">
    <name type="scientific">Filimonas effusa</name>
    <dbReference type="NCBI Taxonomy" id="2508721"/>
    <lineage>
        <taxon>Bacteria</taxon>
        <taxon>Pseudomonadati</taxon>
        <taxon>Bacteroidota</taxon>
        <taxon>Chitinophagia</taxon>
        <taxon>Chitinophagales</taxon>
        <taxon>Chitinophagaceae</taxon>
        <taxon>Filimonas</taxon>
    </lineage>
</organism>
<dbReference type="Proteomes" id="UP000290545">
    <property type="component" value="Unassembled WGS sequence"/>
</dbReference>
<gene>
    <name evidence="2" type="ORF">ESB13_11880</name>
</gene>